<sequence length="41" mass="4216">MKVIFPKVAEAAPRVAEVVLVPPAVMSVILTSNALVSAPLS</sequence>
<evidence type="ECO:0000313" key="2">
    <source>
        <dbReference type="Proteomes" id="UP000555828"/>
    </source>
</evidence>
<keyword evidence="2" id="KW-1185">Reference proteome</keyword>
<name>A0A841GU40_9BACT</name>
<dbReference type="EMBL" id="JACHEX010000001">
    <property type="protein sequence ID" value="MBB6062101.1"/>
    <property type="molecule type" value="Genomic_DNA"/>
</dbReference>
<accession>A0A841GU40</accession>
<evidence type="ECO:0000313" key="1">
    <source>
        <dbReference type="EMBL" id="MBB6062101.1"/>
    </source>
</evidence>
<reference evidence="1 2" key="1">
    <citation type="submission" date="2020-08" db="EMBL/GenBank/DDBJ databases">
        <title>Genomic Encyclopedia of Type Strains, Phase IV (KMG-IV): sequencing the most valuable type-strain genomes for metagenomic binning, comparative biology and taxonomic classification.</title>
        <authorList>
            <person name="Goeker M."/>
        </authorList>
    </citation>
    <scope>NUCLEOTIDE SEQUENCE [LARGE SCALE GENOMIC DNA]</scope>
    <source>
        <strain evidence="1 2">DSM 13481</strain>
    </source>
</reference>
<comment type="caution">
    <text evidence="1">The sequence shown here is derived from an EMBL/GenBank/DDBJ whole genome shotgun (WGS) entry which is preliminary data.</text>
</comment>
<organism evidence="1 2">
    <name type="scientific">Thermosipho japonicus</name>
    <dbReference type="NCBI Taxonomy" id="90323"/>
    <lineage>
        <taxon>Bacteria</taxon>
        <taxon>Thermotogati</taxon>
        <taxon>Thermotogota</taxon>
        <taxon>Thermotogae</taxon>
        <taxon>Thermotogales</taxon>
        <taxon>Fervidobacteriaceae</taxon>
        <taxon>Thermosipho</taxon>
    </lineage>
</organism>
<proteinExistence type="predicted"/>
<dbReference type="Proteomes" id="UP000555828">
    <property type="component" value="Unassembled WGS sequence"/>
</dbReference>
<gene>
    <name evidence="1" type="ORF">HNP65_000523</name>
</gene>
<dbReference type="AlphaFoldDB" id="A0A841GU40"/>
<protein>
    <submittedName>
        <fullName evidence="1">Uncharacterized protein</fullName>
    </submittedName>
</protein>